<dbReference type="NCBIfam" id="TIGR04336">
    <property type="entry name" value="AmmeMemoSam_B"/>
    <property type="match status" value="1"/>
</dbReference>
<evidence type="ECO:0008006" key="4">
    <source>
        <dbReference type="Google" id="ProtNLM"/>
    </source>
</evidence>
<dbReference type="PANTHER" id="PTHR11060:SF0">
    <property type="entry name" value="PROTEIN MEMO1"/>
    <property type="match status" value="1"/>
</dbReference>
<dbReference type="Gene3D" id="3.40.830.10">
    <property type="entry name" value="LigB-like"/>
    <property type="match status" value="1"/>
</dbReference>
<dbReference type="InterPro" id="IPR002737">
    <property type="entry name" value="MEMO1_fam"/>
</dbReference>
<dbReference type="HAMAP" id="MF_00055">
    <property type="entry name" value="MEMO1"/>
    <property type="match status" value="1"/>
</dbReference>
<reference evidence="3" key="1">
    <citation type="submission" date="2019-12" db="UniProtKB">
        <authorList>
            <consortium name="WormBaseParasite"/>
        </authorList>
    </citation>
    <scope>IDENTIFICATION</scope>
</reference>
<organism evidence="2 3">
    <name type="scientific">Trichuris muris</name>
    <name type="common">Mouse whipworm</name>
    <dbReference type="NCBI Taxonomy" id="70415"/>
    <lineage>
        <taxon>Eukaryota</taxon>
        <taxon>Metazoa</taxon>
        <taxon>Ecdysozoa</taxon>
        <taxon>Nematoda</taxon>
        <taxon>Enoplea</taxon>
        <taxon>Dorylaimia</taxon>
        <taxon>Trichinellida</taxon>
        <taxon>Trichuridae</taxon>
        <taxon>Trichuris</taxon>
    </lineage>
</organism>
<dbReference type="WBParaSite" id="TMUE_3000014516.1">
    <property type="protein sequence ID" value="TMUE_3000014516.1"/>
    <property type="gene ID" value="WBGene00285779"/>
</dbReference>
<protein>
    <recommendedName>
        <fullName evidence="4">Protein MEMO1</fullName>
    </recommendedName>
</protein>
<accession>A0A5S6R4J9</accession>
<evidence type="ECO:0000256" key="1">
    <source>
        <dbReference type="ARBA" id="ARBA00006315"/>
    </source>
</evidence>
<dbReference type="PANTHER" id="PTHR11060">
    <property type="entry name" value="PROTEIN MEMO1"/>
    <property type="match status" value="1"/>
</dbReference>
<dbReference type="Proteomes" id="UP000046395">
    <property type="component" value="Unassembled WGS sequence"/>
</dbReference>
<dbReference type="AlphaFoldDB" id="A0A5S6R4J9"/>
<dbReference type="STRING" id="70415.A0A5S6R4J9"/>
<proteinExistence type="inferred from homology"/>
<name>A0A5S6R4J9_TRIMR</name>
<keyword evidence="2" id="KW-1185">Reference proteome</keyword>
<sequence length="490" mass="55550">MDSPKKKSRQYSTEYLNFSVTCSIANRQLPMRLICEKVFSNEAMKPSRLKERFTRCHPDKRCKDVAYFRPLASMMVSESKLHHDGLLASYGISLVIAKSGKPHRIGKGLILPATAEILEKYHCVILPCFPANFRAVSRYGSSQGATATSKLEKGGAKFRHSLAHHWSTAKAATNASLIFSTLFRFSLVNCWYTAKAPPDCPVKRIIAFPWHTPVDLRLMPWLRSVKVDHRPARVIVSPHAGYQYCGSCAAYAYKQIDPSSVDTIFILGPSHHVCLNGCALSKYDKYNTPFYDLVVDEIVNRELWDTKSFETMESGTDIGEHSIEMQLPYIAKVMESRRGEFTIVPVLVGSLNPSRQAAYGRIFARYLANPRNCFVVSSDFCHWGHRFQFTTYDKSCGEIYESIEAMDREAMNIIETLDPYAFNDYLKRTNNTICGRHPISIMLQASEYFHQANNHRASFQFLNYTQSNQCRSVHDSSVSYASGSLVIRPS</sequence>
<evidence type="ECO:0000313" key="2">
    <source>
        <dbReference type="Proteomes" id="UP000046395"/>
    </source>
</evidence>
<dbReference type="Pfam" id="PF01875">
    <property type="entry name" value="Memo"/>
    <property type="match status" value="1"/>
</dbReference>
<evidence type="ECO:0000313" key="3">
    <source>
        <dbReference type="WBParaSite" id="TMUE_3000014516.1"/>
    </source>
</evidence>
<comment type="similarity">
    <text evidence="1">Belongs to the MEMO1 family.</text>
</comment>
<dbReference type="CDD" id="cd07361">
    <property type="entry name" value="MEMO_like"/>
    <property type="match status" value="1"/>
</dbReference>